<protein>
    <submittedName>
        <fullName evidence="2">Uncharacterized protein</fullName>
    </submittedName>
</protein>
<accession>A0A9J6AI32</accession>
<dbReference type="EMBL" id="JACXVP010000002">
    <property type="protein sequence ID" value="KAG5624097.1"/>
    <property type="molecule type" value="Genomic_DNA"/>
</dbReference>
<evidence type="ECO:0000313" key="3">
    <source>
        <dbReference type="Proteomes" id="UP000824120"/>
    </source>
</evidence>
<sequence length="109" mass="11988">MLSNFLGGLGLVLILSQSNINIWNSKLQALGECTSTQDEESKESNTDFESLTMLSQVMPVTKFKTGVGSAMFKIIYVPSKLRSLFGVSCHNQSMELEKTAIYIALNFAT</sequence>
<evidence type="ECO:0000256" key="1">
    <source>
        <dbReference type="SAM" id="SignalP"/>
    </source>
</evidence>
<reference evidence="2 3" key="1">
    <citation type="submission" date="2020-09" db="EMBL/GenBank/DDBJ databases">
        <title>De no assembly of potato wild relative species, Solanum commersonii.</title>
        <authorList>
            <person name="Cho K."/>
        </authorList>
    </citation>
    <scope>NUCLEOTIDE SEQUENCE [LARGE SCALE GENOMIC DNA]</scope>
    <source>
        <strain evidence="2">LZ3.2</strain>
        <tissue evidence="2">Leaf</tissue>
    </source>
</reference>
<dbReference type="Proteomes" id="UP000824120">
    <property type="component" value="Chromosome 2"/>
</dbReference>
<feature type="signal peptide" evidence="1">
    <location>
        <begin position="1"/>
        <end position="20"/>
    </location>
</feature>
<feature type="chain" id="PRO_5039930114" evidence="1">
    <location>
        <begin position="21"/>
        <end position="109"/>
    </location>
</feature>
<name>A0A9J6AI32_SOLCO</name>
<keyword evidence="1" id="KW-0732">Signal</keyword>
<evidence type="ECO:0000313" key="2">
    <source>
        <dbReference type="EMBL" id="KAG5624097.1"/>
    </source>
</evidence>
<organism evidence="2 3">
    <name type="scientific">Solanum commersonii</name>
    <name type="common">Commerson's wild potato</name>
    <name type="synonym">Commerson's nightshade</name>
    <dbReference type="NCBI Taxonomy" id="4109"/>
    <lineage>
        <taxon>Eukaryota</taxon>
        <taxon>Viridiplantae</taxon>
        <taxon>Streptophyta</taxon>
        <taxon>Embryophyta</taxon>
        <taxon>Tracheophyta</taxon>
        <taxon>Spermatophyta</taxon>
        <taxon>Magnoliopsida</taxon>
        <taxon>eudicotyledons</taxon>
        <taxon>Gunneridae</taxon>
        <taxon>Pentapetalae</taxon>
        <taxon>asterids</taxon>
        <taxon>lamiids</taxon>
        <taxon>Solanales</taxon>
        <taxon>Solanaceae</taxon>
        <taxon>Solanoideae</taxon>
        <taxon>Solaneae</taxon>
        <taxon>Solanum</taxon>
    </lineage>
</organism>
<gene>
    <name evidence="2" type="ORF">H5410_009315</name>
</gene>
<dbReference type="AlphaFoldDB" id="A0A9J6AI32"/>
<proteinExistence type="predicted"/>
<keyword evidence="3" id="KW-1185">Reference proteome</keyword>
<comment type="caution">
    <text evidence="2">The sequence shown here is derived from an EMBL/GenBank/DDBJ whole genome shotgun (WGS) entry which is preliminary data.</text>
</comment>